<protein>
    <recommendedName>
        <fullName evidence="2">Regulatory protein YycH-like domain-containing protein</fullName>
    </recommendedName>
</protein>
<dbReference type="Pfam" id="PF09648">
    <property type="entry name" value="YycI"/>
    <property type="match status" value="1"/>
</dbReference>
<dbReference type="GO" id="GO:0016020">
    <property type="term" value="C:membrane"/>
    <property type="evidence" value="ECO:0007669"/>
    <property type="project" value="InterPro"/>
</dbReference>
<sequence length="309" mass="35098">MQWGHIKTLFILSFLILNIYLLIQYVDRQQDSERPALDESKETSLEEQLESENIKIQTEIESDVAESNYISVSQKKFTEEEKSMLNSINNITAAVIDDEFVVAQLNEPIPIPINASDSRVTELLAPYLAYADEYNFWGWNEDYRVLIFSQSKEGRTIYLNGSAIILAYLNQDNEVTHYTQMMLGESSKQGSDQTINPPIQAIGTLFERNNLIQDDAVTEVRLGFLSRIPTEGTHVFAPTWKVTVNESRNYFVNAIEGLVYAGTDKEFLNNTINDNITRIGSLPEESEIKEAALHALEQSIEVGNRSEIE</sequence>
<feature type="transmembrane region" description="Helical" evidence="1">
    <location>
        <begin position="6"/>
        <end position="26"/>
    </location>
</feature>
<keyword evidence="1" id="KW-0812">Transmembrane</keyword>
<reference evidence="3 4" key="1">
    <citation type="journal article" date="2007" name="Int. J. Syst. Evol. Microbiol.">
        <title>Oceanobacillus profundus sp. nov., isolated from a deep-sea sediment core.</title>
        <authorList>
            <person name="Kim Y.G."/>
            <person name="Choi D.H."/>
            <person name="Hyun S."/>
            <person name="Cho B.C."/>
        </authorList>
    </citation>
    <scope>NUCLEOTIDE SEQUENCE [LARGE SCALE GENOMIC DNA]</scope>
    <source>
        <strain evidence="3 4">DSM 18246</strain>
    </source>
</reference>
<comment type="caution">
    <text evidence="3">The sequence shown here is derived from an EMBL/GenBank/DDBJ whole genome shotgun (WGS) entry which is preliminary data.</text>
</comment>
<accession>A0A417YHH8</accession>
<evidence type="ECO:0000259" key="2">
    <source>
        <dbReference type="Pfam" id="PF09648"/>
    </source>
</evidence>
<dbReference type="InterPro" id="IPR018604">
    <property type="entry name" value="YycI-like"/>
</dbReference>
<name>A0A417YHH8_9BACI</name>
<evidence type="ECO:0000256" key="1">
    <source>
        <dbReference type="SAM" id="Phobius"/>
    </source>
</evidence>
<organism evidence="3 4">
    <name type="scientific">Oceanobacillus profundus</name>
    <dbReference type="NCBI Taxonomy" id="372463"/>
    <lineage>
        <taxon>Bacteria</taxon>
        <taxon>Bacillati</taxon>
        <taxon>Bacillota</taxon>
        <taxon>Bacilli</taxon>
        <taxon>Bacillales</taxon>
        <taxon>Bacillaceae</taxon>
        <taxon>Oceanobacillus</taxon>
    </lineage>
</organism>
<proteinExistence type="predicted"/>
<dbReference type="Gene3D" id="2.40.128.690">
    <property type="entry name" value="YycH protein, domain 3-like"/>
    <property type="match status" value="1"/>
</dbReference>
<keyword evidence="1" id="KW-0472">Membrane</keyword>
<dbReference type="OrthoDB" id="2388036at2"/>
<evidence type="ECO:0000313" key="3">
    <source>
        <dbReference type="EMBL" id="RHW32266.1"/>
    </source>
</evidence>
<gene>
    <name evidence="3" type="ORF">D1B32_10905</name>
</gene>
<dbReference type="RefSeq" id="WP_118889317.1">
    <property type="nucleotide sequence ID" value="NZ_PHUT01000006.1"/>
</dbReference>
<dbReference type="EMBL" id="QWEH01000006">
    <property type="protein sequence ID" value="RHW32266.1"/>
    <property type="molecule type" value="Genomic_DNA"/>
</dbReference>
<evidence type="ECO:0000313" key="4">
    <source>
        <dbReference type="Proteomes" id="UP000285456"/>
    </source>
</evidence>
<feature type="domain" description="Regulatory protein YycH-like" evidence="2">
    <location>
        <begin position="40"/>
        <end position="255"/>
    </location>
</feature>
<dbReference type="AlphaFoldDB" id="A0A417YHH8"/>
<dbReference type="Proteomes" id="UP000285456">
    <property type="component" value="Unassembled WGS sequence"/>
</dbReference>
<keyword evidence="1" id="KW-1133">Transmembrane helix</keyword>
<keyword evidence="4" id="KW-1185">Reference proteome</keyword>